<dbReference type="InterPro" id="IPR018060">
    <property type="entry name" value="HTH_AraC"/>
</dbReference>
<dbReference type="PATRIC" id="fig|1203610.3.peg.1505"/>
<dbReference type="InterPro" id="IPR050959">
    <property type="entry name" value="MarA-like"/>
</dbReference>
<dbReference type="InterPro" id="IPR009057">
    <property type="entry name" value="Homeodomain-like_sf"/>
</dbReference>
<organism evidence="5 6">
    <name type="scientific">Parabacteroides gordonii MS-1 = DSM 23371</name>
    <dbReference type="NCBI Taxonomy" id="1203610"/>
    <lineage>
        <taxon>Bacteria</taxon>
        <taxon>Pseudomonadati</taxon>
        <taxon>Bacteroidota</taxon>
        <taxon>Bacteroidia</taxon>
        <taxon>Bacteroidales</taxon>
        <taxon>Tannerellaceae</taxon>
        <taxon>Parabacteroides</taxon>
    </lineage>
</organism>
<dbReference type="PANTHER" id="PTHR47504:SF5">
    <property type="entry name" value="RIGHT ORIGIN-BINDING PROTEIN"/>
    <property type="match status" value="1"/>
</dbReference>
<dbReference type="RefSeq" id="WP_028726367.1">
    <property type="nucleotide sequence ID" value="NZ_AUAE01000009.1"/>
</dbReference>
<sequence>MFSQDLRYTKFTDCASCAEYRKQIFKYRSYPKGIILPQERCMQNTLYFLLKGSVLVNSEEHPNTIFSEGQFILQPIGSKVEFKVLEACECILYLFERPINVCSERFNKGASIAETARTESVVLDMCPPLRFFVEGMRMYLNDELLCAGFLQAKRTELVYLLNCYYTLKDLAAFYSPIYRYSKSFRYFVMQNYMKAKDVEAFAQMGGYSTPTFRRLFKETFGEPAYQWMLKKKREDIQNDLTTTEMSISEISYKYGFESLSNFSHFCRTNFGQSPRAIRTQRGEKQ</sequence>
<dbReference type="Gene3D" id="1.10.10.60">
    <property type="entry name" value="Homeodomain-like"/>
    <property type="match status" value="1"/>
</dbReference>
<feature type="domain" description="HTH araC/xylS-type" evidence="4">
    <location>
        <begin position="182"/>
        <end position="280"/>
    </location>
</feature>
<comment type="caution">
    <text evidence="5">The sequence shown here is derived from an EMBL/GenBank/DDBJ whole genome shotgun (WGS) entry which is preliminary data.</text>
</comment>
<dbReference type="SMART" id="SM00342">
    <property type="entry name" value="HTH_ARAC"/>
    <property type="match status" value="1"/>
</dbReference>
<dbReference type="Proteomes" id="UP000033035">
    <property type="component" value="Unassembled WGS sequence"/>
</dbReference>
<dbReference type="Pfam" id="PF12833">
    <property type="entry name" value="HTH_18"/>
    <property type="match status" value="1"/>
</dbReference>
<dbReference type="GO" id="GO:0043565">
    <property type="term" value="F:sequence-specific DNA binding"/>
    <property type="evidence" value="ECO:0007669"/>
    <property type="project" value="InterPro"/>
</dbReference>
<keyword evidence="3" id="KW-0804">Transcription</keyword>
<reference evidence="5 6" key="1">
    <citation type="submission" date="2013-04" db="EMBL/GenBank/DDBJ databases">
        <title>The Genome Sequence of Parabacteroides gordonii DSM 23371.</title>
        <authorList>
            <consortium name="The Broad Institute Genomics Platform"/>
            <person name="Earl A."/>
            <person name="Ward D."/>
            <person name="Feldgarden M."/>
            <person name="Gevers D."/>
            <person name="Martens E."/>
            <person name="Sakamoto M."/>
            <person name="Benno Y."/>
            <person name="Suzuki N."/>
            <person name="Matsunaga N."/>
            <person name="Koshihara K."/>
            <person name="Seki M."/>
            <person name="Komiya H."/>
            <person name="Walker B."/>
            <person name="Young S."/>
            <person name="Zeng Q."/>
            <person name="Gargeya S."/>
            <person name="Fitzgerald M."/>
            <person name="Haas B."/>
            <person name="Abouelleil A."/>
            <person name="Allen A.W."/>
            <person name="Alvarado L."/>
            <person name="Arachchi H.M."/>
            <person name="Berlin A.M."/>
            <person name="Chapman S.B."/>
            <person name="Gainer-Dewar J."/>
            <person name="Goldberg J."/>
            <person name="Griggs A."/>
            <person name="Gujja S."/>
            <person name="Hansen M."/>
            <person name="Howarth C."/>
            <person name="Imamovic A."/>
            <person name="Ireland A."/>
            <person name="Larimer J."/>
            <person name="McCowan C."/>
            <person name="Murphy C."/>
            <person name="Pearson M."/>
            <person name="Poon T.W."/>
            <person name="Priest M."/>
            <person name="Roberts A."/>
            <person name="Saif S."/>
            <person name="Shea T."/>
            <person name="Sisk P."/>
            <person name="Sykes S."/>
            <person name="Wortman J."/>
            <person name="Nusbaum C."/>
            <person name="Birren B."/>
        </authorList>
    </citation>
    <scope>NUCLEOTIDE SEQUENCE [LARGE SCALE GENOMIC DNA]</scope>
    <source>
        <strain evidence="5 6">MS-1</strain>
    </source>
</reference>
<evidence type="ECO:0000313" key="6">
    <source>
        <dbReference type="Proteomes" id="UP000033035"/>
    </source>
</evidence>
<dbReference type="AlphaFoldDB" id="A0A0F5JME6"/>
<dbReference type="PANTHER" id="PTHR47504">
    <property type="entry name" value="RIGHT ORIGIN-BINDING PROTEIN"/>
    <property type="match status" value="1"/>
</dbReference>
<evidence type="ECO:0000259" key="4">
    <source>
        <dbReference type="PROSITE" id="PS01124"/>
    </source>
</evidence>
<dbReference type="PROSITE" id="PS01124">
    <property type="entry name" value="HTH_ARAC_FAMILY_2"/>
    <property type="match status" value="1"/>
</dbReference>
<protein>
    <recommendedName>
        <fullName evidence="4">HTH araC/xylS-type domain-containing protein</fullName>
    </recommendedName>
</protein>
<gene>
    <name evidence="5" type="ORF">HMPREF1536_01469</name>
</gene>
<dbReference type="EMBL" id="AQHW01000009">
    <property type="protein sequence ID" value="KKB58592.1"/>
    <property type="molecule type" value="Genomic_DNA"/>
</dbReference>
<dbReference type="SUPFAM" id="SSF46689">
    <property type="entry name" value="Homeodomain-like"/>
    <property type="match status" value="1"/>
</dbReference>
<keyword evidence="2" id="KW-0238">DNA-binding</keyword>
<dbReference type="GO" id="GO:0003700">
    <property type="term" value="F:DNA-binding transcription factor activity"/>
    <property type="evidence" value="ECO:0007669"/>
    <property type="project" value="InterPro"/>
</dbReference>
<name>A0A0F5JME6_9BACT</name>
<dbReference type="STRING" id="1203610.HMPREF1536_01469"/>
<proteinExistence type="predicted"/>
<evidence type="ECO:0000256" key="1">
    <source>
        <dbReference type="ARBA" id="ARBA00023015"/>
    </source>
</evidence>
<keyword evidence="1" id="KW-0805">Transcription regulation</keyword>
<accession>A0A0F5JME6</accession>
<keyword evidence="6" id="KW-1185">Reference proteome</keyword>
<evidence type="ECO:0000256" key="2">
    <source>
        <dbReference type="ARBA" id="ARBA00023125"/>
    </source>
</evidence>
<dbReference type="HOGENOM" id="CLU_077934_0_0_10"/>
<evidence type="ECO:0000256" key="3">
    <source>
        <dbReference type="ARBA" id="ARBA00023163"/>
    </source>
</evidence>
<evidence type="ECO:0000313" key="5">
    <source>
        <dbReference type="EMBL" id="KKB58592.1"/>
    </source>
</evidence>